<dbReference type="PRINTS" id="PR00080">
    <property type="entry name" value="SDRFAMILY"/>
</dbReference>
<dbReference type="Pfam" id="PF13561">
    <property type="entry name" value="adh_short_C2"/>
    <property type="match status" value="1"/>
</dbReference>
<dbReference type="EMBL" id="BMGP01000001">
    <property type="protein sequence ID" value="GGF14885.1"/>
    <property type="molecule type" value="Genomic_DNA"/>
</dbReference>
<comment type="similarity">
    <text evidence="1">Belongs to the short-chain dehydrogenases/reductases (SDR) family.</text>
</comment>
<dbReference type="AlphaFoldDB" id="A0A917B0N1"/>
<evidence type="ECO:0000313" key="4">
    <source>
        <dbReference type="Proteomes" id="UP000598775"/>
    </source>
</evidence>
<evidence type="ECO:0000256" key="2">
    <source>
        <dbReference type="ARBA" id="ARBA00023002"/>
    </source>
</evidence>
<keyword evidence="4" id="KW-1185">Reference proteome</keyword>
<dbReference type="PANTHER" id="PTHR43639">
    <property type="entry name" value="OXIDOREDUCTASE, SHORT-CHAIN DEHYDROGENASE/REDUCTASE FAMILY (AFU_ORTHOLOGUE AFUA_5G02870)"/>
    <property type="match status" value="1"/>
</dbReference>
<dbReference type="GO" id="GO:0016491">
    <property type="term" value="F:oxidoreductase activity"/>
    <property type="evidence" value="ECO:0007669"/>
    <property type="project" value="UniProtKB-KW"/>
</dbReference>
<dbReference type="FunFam" id="3.40.50.720:FF:000084">
    <property type="entry name" value="Short-chain dehydrogenase reductase"/>
    <property type="match status" value="1"/>
</dbReference>
<keyword evidence="2" id="KW-0560">Oxidoreductase</keyword>
<evidence type="ECO:0000313" key="3">
    <source>
        <dbReference type="EMBL" id="GGF14885.1"/>
    </source>
</evidence>
<dbReference type="RefSeq" id="WP_188673410.1">
    <property type="nucleotide sequence ID" value="NZ_BMGP01000001.1"/>
</dbReference>
<dbReference type="PANTHER" id="PTHR43639:SF1">
    <property type="entry name" value="SHORT-CHAIN DEHYDROGENASE_REDUCTASE FAMILY PROTEIN"/>
    <property type="match status" value="1"/>
</dbReference>
<name>A0A917B0N1_9MICO</name>
<reference evidence="3 4" key="1">
    <citation type="journal article" date="2014" name="Int. J. Syst. Evol. Microbiol.">
        <title>Complete genome sequence of Corynebacterium casei LMG S-19264T (=DSM 44701T), isolated from a smear-ripened cheese.</title>
        <authorList>
            <consortium name="US DOE Joint Genome Institute (JGI-PGF)"/>
            <person name="Walter F."/>
            <person name="Albersmeier A."/>
            <person name="Kalinowski J."/>
            <person name="Ruckert C."/>
        </authorList>
    </citation>
    <scope>NUCLEOTIDE SEQUENCE [LARGE SCALE GENOMIC DNA]</scope>
    <source>
        <strain evidence="3 4">CGMCC 1.12976</strain>
    </source>
</reference>
<proteinExistence type="inferred from homology"/>
<dbReference type="InterPro" id="IPR020904">
    <property type="entry name" value="Sc_DH/Rdtase_CS"/>
</dbReference>
<comment type="caution">
    <text evidence="3">The sequence shown here is derived from an EMBL/GenBank/DDBJ whole genome shotgun (WGS) entry which is preliminary data.</text>
</comment>
<dbReference type="Gene3D" id="3.40.50.720">
    <property type="entry name" value="NAD(P)-binding Rossmann-like Domain"/>
    <property type="match status" value="1"/>
</dbReference>
<organism evidence="3 4">
    <name type="scientific">Subtercola lobariae</name>
    <dbReference type="NCBI Taxonomy" id="1588641"/>
    <lineage>
        <taxon>Bacteria</taxon>
        <taxon>Bacillati</taxon>
        <taxon>Actinomycetota</taxon>
        <taxon>Actinomycetes</taxon>
        <taxon>Micrococcales</taxon>
        <taxon>Microbacteriaceae</taxon>
        <taxon>Subtercola</taxon>
    </lineage>
</organism>
<gene>
    <name evidence="3" type="ORF">GCM10011399_05960</name>
</gene>
<accession>A0A917B0N1</accession>
<dbReference type="InterPro" id="IPR002347">
    <property type="entry name" value="SDR_fam"/>
</dbReference>
<dbReference type="PRINTS" id="PR00081">
    <property type="entry name" value="GDHRDH"/>
</dbReference>
<dbReference type="Proteomes" id="UP000598775">
    <property type="component" value="Unassembled WGS sequence"/>
</dbReference>
<dbReference type="InterPro" id="IPR036291">
    <property type="entry name" value="NAD(P)-bd_dom_sf"/>
</dbReference>
<dbReference type="CDD" id="cd05233">
    <property type="entry name" value="SDR_c"/>
    <property type="match status" value="1"/>
</dbReference>
<evidence type="ECO:0000256" key="1">
    <source>
        <dbReference type="ARBA" id="ARBA00006484"/>
    </source>
</evidence>
<dbReference type="SUPFAM" id="SSF51735">
    <property type="entry name" value="NAD(P)-binding Rossmann-fold domains"/>
    <property type="match status" value="1"/>
</dbReference>
<sequence>MTTSLSLPLAGKTALVTGASRGIGAGIARELARQGAKVAITYWSSSERAEDVVREIREAGGEALAIRANNGDADAARQGVKDAVIALGSLDILVNNAGGGWFESFADTPDEHIEHTIDLNIRGTIYATQEAIKHLPDGGRIITIGSINAESIPFPGGTIYGMSKAAMVGFTQGLARDLGARGITVNNVQPGPIDTDGNPAGGESGAFLAGLTALGRFGTAADVGGLVAWIASDAASFMTGSTVTIDGGWTA</sequence>
<protein>
    <submittedName>
        <fullName evidence="3">3-ketoacyl-ACP reductase</fullName>
    </submittedName>
</protein>
<dbReference type="PROSITE" id="PS00061">
    <property type="entry name" value="ADH_SHORT"/>
    <property type="match status" value="1"/>
</dbReference>